<gene>
    <name evidence="14" type="ORF">Taro_041338</name>
</gene>
<sequence length="435" mass="48359">MVFQFGVLTLPARVSEPNLQMEEPPPQQHRCQFWINSKRRFCANSPLSGSLFCGNHNPSSEEQRVPCPLDPSHAVLKGKLDAHVRKCPLRKQAQELEAQPFYQKGINCGGSGEGEGFLSSEAKRREIYGLSVPEFLDLIRKFKSLHSSLRKRVELGESYVLPEACTAWLEGRGGEEGQQLPFREKHALQQASILGNMEAFGFLRRPPAGSRNGDIAENGCGSCRDVVNVEAVVEFGAGRGYLTQMLVDCYGIEKVFLVERRSYKLKADRSLRQKESIVLERLRIDIEDLNLNGVEALRGLPYLAIGKHLCGPAIDKAYFSKIGIQKEDFNAMTWFSSWAVDGDHNLELSNAMGEGQQPIGTGDSNAEGKSVEEAVRHISSGEKASLGFICKDIIDMGRLLWLKEHGLDAHLVKYVPPEVSPENHLLVAKCTNKQL</sequence>
<evidence type="ECO:0000256" key="9">
    <source>
        <dbReference type="ARBA" id="ARBA00048165"/>
    </source>
</evidence>
<dbReference type="GO" id="GO:0106050">
    <property type="term" value="F:tRNA 2'-O-methyltransferase activity"/>
    <property type="evidence" value="ECO:0007669"/>
    <property type="project" value="UniProtKB-UniRule"/>
</dbReference>
<evidence type="ECO:0000256" key="10">
    <source>
        <dbReference type="ARBA" id="ARBA00048635"/>
    </source>
</evidence>
<comment type="catalytic activity">
    <reaction evidence="11 12">
        <text>adenosine(4) in tRNA(His) + S-adenosyl-L-methionine = 2'-O-methyladenosine(4) in tRNA(His) + S-adenosyl-L-homocysteine + H(+)</text>
        <dbReference type="Rhea" id="RHEA:43196"/>
        <dbReference type="Rhea" id="RHEA-COMP:10401"/>
        <dbReference type="Rhea" id="RHEA-COMP:10402"/>
        <dbReference type="ChEBI" id="CHEBI:15378"/>
        <dbReference type="ChEBI" id="CHEBI:57856"/>
        <dbReference type="ChEBI" id="CHEBI:59789"/>
        <dbReference type="ChEBI" id="CHEBI:74411"/>
        <dbReference type="ChEBI" id="CHEBI:74477"/>
        <dbReference type="EC" id="2.1.1.225"/>
    </reaction>
</comment>
<evidence type="ECO:0000256" key="1">
    <source>
        <dbReference type="ARBA" id="ARBA00005265"/>
    </source>
</evidence>
<reference evidence="14" key="1">
    <citation type="submission" date="2017-07" db="EMBL/GenBank/DDBJ databases">
        <title>Taro Niue Genome Assembly and Annotation.</title>
        <authorList>
            <person name="Atibalentja N."/>
            <person name="Keating K."/>
            <person name="Fields C.J."/>
        </authorList>
    </citation>
    <scope>NUCLEOTIDE SEQUENCE</scope>
    <source>
        <strain evidence="14">Niue_2</strain>
        <tissue evidence="14">Leaf</tissue>
    </source>
</reference>
<evidence type="ECO:0000313" key="14">
    <source>
        <dbReference type="EMBL" id="MQM08482.1"/>
    </source>
</evidence>
<dbReference type="InterPro" id="IPR039044">
    <property type="entry name" value="Trm13"/>
</dbReference>
<dbReference type="GO" id="GO:0030488">
    <property type="term" value="P:tRNA methylation"/>
    <property type="evidence" value="ECO:0007669"/>
    <property type="project" value="InterPro"/>
</dbReference>
<name>A0A843WE46_COLES</name>
<keyword evidence="15" id="KW-1185">Reference proteome</keyword>
<evidence type="ECO:0000256" key="12">
    <source>
        <dbReference type="RuleBase" id="RU367103"/>
    </source>
</evidence>
<protein>
    <recommendedName>
        <fullName evidence="12">tRNA:m(4)X modification enzyme TRM13</fullName>
        <ecNumber evidence="12">2.1.1.225</ecNumber>
    </recommendedName>
</protein>
<dbReference type="InterPro" id="IPR007871">
    <property type="entry name" value="Methyltransferase_TRM13"/>
</dbReference>
<accession>A0A843WE46</accession>
<organism evidence="14 15">
    <name type="scientific">Colocasia esculenta</name>
    <name type="common">Wild taro</name>
    <name type="synonym">Arum esculentum</name>
    <dbReference type="NCBI Taxonomy" id="4460"/>
    <lineage>
        <taxon>Eukaryota</taxon>
        <taxon>Viridiplantae</taxon>
        <taxon>Streptophyta</taxon>
        <taxon>Embryophyta</taxon>
        <taxon>Tracheophyta</taxon>
        <taxon>Spermatophyta</taxon>
        <taxon>Magnoliopsida</taxon>
        <taxon>Liliopsida</taxon>
        <taxon>Araceae</taxon>
        <taxon>Aroideae</taxon>
        <taxon>Colocasieae</taxon>
        <taxon>Colocasia</taxon>
    </lineage>
</organism>
<dbReference type="InterPro" id="IPR029063">
    <property type="entry name" value="SAM-dependent_MTases_sf"/>
</dbReference>
<keyword evidence="5 12" id="KW-0819">tRNA processing</keyword>
<dbReference type="EMBL" id="NMUH01004133">
    <property type="protein sequence ID" value="MQM08482.1"/>
    <property type="molecule type" value="Genomic_DNA"/>
</dbReference>
<comment type="similarity">
    <text evidence="1 12">Belongs to the methyltransferase TRM13 family.</text>
</comment>
<keyword evidence="6 12" id="KW-0479">Metal-binding</keyword>
<dbReference type="Proteomes" id="UP000652761">
    <property type="component" value="Unassembled WGS sequence"/>
</dbReference>
<keyword evidence="4 12" id="KW-0949">S-adenosyl-L-methionine</keyword>
<evidence type="ECO:0000256" key="8">
    <source>
        <dbReference type="ARBA" id="ARBA00022833"/>
    </source>
</evidence>
<evidence type="ECO:0000313" key="15">
    <source>
        <dbReference type="Proteomes" id="UP000652761"/>
    </source>
</evidence>
<keyword evidence="2 12" id="KW-0489">Methyltransferase</keyword>
<dbReference type="EC" id="2.1.1.225" evidence="12"/>
<proteinExistence type="inferred from homology"/>
<dbReference type="Pfam" id="PF05253">
    <property type="entry name" value="zf-U11-48K"/>
    <property type="match status" value="1"/>
</dbReference>
<dbReference type="InterPro" id="IPR021721">
    <property type="entry name" value="Znf_CCCH-type_TRM13"/>
</dbReference>
<dbReference type="PANTHER" id="PTHR12998:SF0">
    <property type="entry name" value="TRNA:M(4)X MODIFICATION ENZYME TRM13 HOMOLOG"/>
    <property type="match status" value="1"/>
</dbReference>
<evidence type="ECO:0000256" key="6">
    <source>
        <dbReference type="ARBA" id="ARBA00022723"/>
    </source>
</evidence>
<evidence type="ECO:0000256" key="2">
    <source>
        <dbReference type="ARBA" id="ARBA00022603"/>
    </source>
</evidence>
<evidence type="ECO:0000256" key="3">
    <source>
        <dbReference type="ARBA" id="ARBA00022679"/>
    </source>
</evidence>
<feature type="domain" description="CHHC U11-48K-type" evidence="13">
    <location>
        <begin position="64"/>
        <end position="91"/>
    </location>
</feature>
<dbReference type="GO" id="GO:0008270">
    <property type="term" value="F:zinc ion binding"/>
    <property type="evidence" value="ECO:0007669"/>
    <property type="project" value="UniProtKB-KW"/>
</dbReference>
<comment type="function">
    <text evidence="12">tRNA methylase which 2'-O-methylates cytidine(4) in tRNA(Pro) and tRNA(Gly)(GCC), and adenosine(4) in tRNA(His).</text>
</comment>
<dbReference type="InterPro" id="IPR022776">
    <property type="entry name" value="TRM13/UPF0224_CHHC_Znf_dom"/>
</dbReference>
<comment type="catalytic activity">
    <reaction evidence="9 12">
        <text>cytidine(4) in tRNA(Pro) + S-adenosyl-L-methionine = 2'-O-methylcytidine(4) in tRNA(Pro) + S-adenosyl-L-homocysteine + H(+)</text>
        <dbReference type="Rhea" id="RHEA:32767"/>
        <dbReference type="Rhea" id="RHEA-COMP:10397"/>
        <dbReference type="Rhea" id="RHEA-COMP:10398"/>
        <dbReference type="ChEBI" id="CHEBI:15378"/>
        <dbReference type="ChEBI" id="CHEBI:57856"/>
        <dbReference type="ChEBI" id="CHEBI:59789"/>
        <dbReference type="ChEBI" id="CHEBI:74495"/>
        <dbReference type="ChEBI" id="CHEBI:82748"/>
        <dbReference type="EC" id="2.1.1.225"/>
    </reaction>
</comment>
<comment type="catalytic activity">
    <reaction evidence="10 12">
        <text>cytidine(4) in tRNA(Gly)(GCC) + S-adenosyl-L-methionine = 2'-O-methylcytidine(4) in tRNA(Gly)(GCC) + S-adenosyl-L-homocysteine + H(+)</text>
        <dbReference type="Rhea" id="RHEA:43192"/>
        <dbReference type="Rhea" id="RHEA-COMP:10399"/>
        <dbReference type="Rhea" id="RHEA-COMP:10400"/>
        <dbReference type="ChEBI" id="CHEBI:15378"/>
        <dbReference type="ChEBI" id="CHEBI:57856"/>
        <dbReference type="ChEBI" id="CHEBI:59789"/>
        <dbReference type="ChEBI" id="CHEBI:74495"/>
        <dbReference type="ChEBI" id="CHEBI:82748"/>
        <dbReference type="EC" id="2.1.1.225"/>
    </reaction>
</comment>
<dbReference type="SUPFAM" id="SSF53335">
    <property type="entry name" value="S-adenosyl-L-methionine-dependent methyltransferases"/>
    <property type="match status" value="1"/>
</dbReference>
<dbReference type="Pfam" id="PF05206">
    <property type="entry name" value="TRM13"/>
    <property type="match status" value="2"/>
</dbReference>
<evidence type="ECO:0000256" key="11">
    <source>
        <dbReference type="ARBA" id="ARBA00049393"/>
    </source>
</evidence>
<comment type="caution">
    <text evidence="14">The sequence shown here is derived from an EMBL/GenBank/DDBJ whole genome shotgun (WGS) entry which is preliminary data.</text>
</comment>
<dbReference type="PANTHER" id="PTHR12998">
    <property type="entry name" value="TRNA:M(4)X MODIFICATION ENZYME TRM13 HOMOLOG"/>
    <property type="match status" value="1"/>
</dbReference>
<evidence type="ECO:0000256" key="7">
    <source>
        <dbReference type="ARBA" id="ARBA00022771"/>
    </source>
</evidence>
<dbReference type="OrthoDB" id="258806at2759"/>
<dbReference type="PROSITE" id="PS51800">
    <property type="entry name" value="ZF_CHHC_U11_48K"/>
    <property type="match status" value="1"/>
</dbReference>
<dbReference type="AlphaFoldDB" id="A0A843WE46"/>
<evidence type="ECO:0000259" key="13">
    <source>
        <dbReference type="PROSITE" id="PS51800"/>
    </source>
</evidence>
<keyword evidence="3 12" id="KW-0808">Transferase</keyword>
<evidence type="ECO:0000256" key="4">
    <source>
        <dbReference type="ARBA" id="ARBA00022691"/>
    </source>
</evidence>
<evidence type="ECO:0000256" key="5">
    <source>
        <dbReference type="ARBA" id="ARBA00022694"/>
    </source>
</evidence>
<keyword evidence="8 12" id="KW-0862">Zinc</keyword>
<dbReference type="Pfam" id="PF11722">
    <property type="entry name" value="zf-TRM13_CCCH"/>
    <property type="match status" value="1"/>
</dbReference>
<keyword evidence="7 12" id="KW-0863">Zinc-finger</keyword>